<dbReference type="InterPro" id="IPR036249">
    <property type="entry name" value="Thioredoxin-like_sf"/>
</dbReference>
<name>A0A0G3EU66_9BURK</name>
<reference evidence="3" key="1">
    <citation type="submission" date="2015-06" db="EMBL/GenBank/DDBJ databases">
        <authorList>
            <person name="Lim Y.L."/>
            <person name="Ee R."/>
            <person name="Yong D."/>
            <person name="How K.Y."/>
            <person name="Yin W.F."/>
            <person name="Chan K.G."/>
        </authorList>
    </citation>
    <scope>NUCLEOTIDE SEQUENCE [LARGE SCALE GENOMIC DNA]</scope>
    <source>
        <strain evidence="3">DSM 25325</strain>
    </source>
</reference>
<evidence type="ECO:0000313" key="3">
    <source>
        <dbReference type="Proteomes" id="UP000036700"/>
    </source>
</evidence>
<dbReference type="SUPFAM" id="SSF52833">
    <property type="entry name" value="Thioredoxin-like"/>
    <property type="match status" value="1"/>
</dbReference>
<feature type="domain" description="Thioredoxin" evidence="1">
    <location>
        <begin position="1"/>
        <end position="129"/>
    </location>
</feature>
<evidence type="ECO:0000313" key="2">
    <source>
        <dbReference type="EMBL" id="AKJ69559.1"/>
    </source>
</evidence>
<proteinExistence type="predicted"/>
<dbReference type="InterPro" id="IPR013766">
    <property type="entry name" value="Thioredoxin_domain"/>
</dbReference>
<dbReference type="Gene3D" id="3.40.30.10">
    <property type="entry name" value="Glutaredoxin"/>
    <property type="match status" value="1"/>
</dbReference>
<evidence type="ECO:0000259" key="1">
    <source>
        <dbReference type="PROSITE" id="PS51352"/>
    </source>
</evidence>
<dbReference type="Proteomes" id="UP000036700">
    <property type="component" value="Chromosome"/>
</dbReference>
<dbReference type="CDD" id="cd02947">
    <property type="entry name" value="TRX_family"/>
    <property type="match status" value="1"/>
</dbReference>
<dbReference type="STRING" id="445709.ABW99_16420"/>
<accession>A0A0G3EU66</accession>
<dbReference type="AlphaFoldDB" id="A0A0G3EU66"/>
<gene>
    <name evidence="2" type="ORF">ABW99_16420</name>
</gene>
<dbReference type="PROSITE" id="PS51352">
    <property type="entry name" value="THIOREDOXIN_2"/>
    <property type="match status" value="1"/>
</dbReference>
<dbReference type="Pfam" id="PF00085">
    <property type="entry name" value="Thioredoxin"/>
    <property type="match status" value="1"/>
</dbReference>
<dbReference type="RefSeq" id="WP_047215474.1">
    <property type="nucleotide sequence ID" value="NZ_CP011568.3"/>
</dbReference>
<organism evidence="2 3">
    <name type="scientific">Pandoraea thiooxydans</name>
    <dbReference type="NCBI Taxonomy" id="445709"/>
    <lineage>
        <taxon>Bacteria</taxon>
        <taxon>Pseudomonadati</taxon>
        <taxon>Pseudomonadota</taxon>
        <taxon>Betaproteobacteria</taxon>
        <taxon>Burkholderiales</taxon>
        <taxon>Burkholderiaceae</taxon>
        <taxon>Pandoraea</taxon>
    </lineage>
</organism>
<dbReference type="OrthoDB" id="8521206at2"/>
<protein>
    <submittedName>
        <fullName evidence="2">Thioredoxin</fullName>
    </submittedName>
</protein>
<dbReference type="PATRIC" id="fig|445709.3.peg.3471"/>
<dbReference type="EMBL" id="CP011568">
    <property type="protein sequence ID" value="AKJ69559.1"/>
    <property type="molecule type" value="Genomic_DNA"/>
</dbReference>
<keyword evidence="3" id="KW-1185">Reference proteome</keyword>
<sequence>MAALDPVAQRDLIIAKLNTPDTLLVACLCAAWCGTCREYQQAFDALADSHPEMCFVWVDIEDHGDWLDDHDIENFPTILIQDEQRPRFFGTVLPFANILERMLGDPATLGSNTPQAPDLRAHLMATNAL</sequence>
<dbReference type="KEGG" id="ptx:ABW99_16420"/>